<comment type="function">
    <text evidence="14 19">Joins adenosylcobinamide-GDP and alpha-ribazole to generate adenosylcobalamin (Ado-cobalamin). Also synthesizes adenosylcobalamin 5'-phosphate from adenosylcobinamide-GDP and alpha-ribazole 5'-phosphate.</text>
</comment>
<keyword evidence="12 19" id="KW-1133">Transmembrane helix</keyword>
<dbReference type="InterPro" id="IPR003805">
    <property type="entry name" value="CobS"/>
</dbReference>
<evidence type="ECO:0000256" key="7">
    <source>
        <dbReference type="ARBA" id="ARBA00022475"/>
    </source>
</evidence>
<comment type="subcellular location">
    <subcellularLocation>
        <location evidence="2 19">Cell membrane</location>
        <topology evidence="2 19">Multi-pass membrane protein</topology>
    </subcellularLocation>
</comment>
<name>A0A1I6MGK3_9RHOB</name>
<evidence type="ECO:0000256" key="4">
    <source>
        <dbReference type="ARBA" id="ARBA00010561"/>
    </source>
</evidence>
<protein>
    <recommendedName>
        <fullName evidence="6 19">Adenosylcobinamide-GDP ribazoletransferase</fullName>
        <ecNumber evidence="5 19">2.7.8.26</ecNumber>
    </recommendedName>
    <alternativeName>
        <fullName evidence="16 19">Cobalamin synthase</fullName>
    </alternativeName>
    <alternativeName>
        <fullName evidence="15 19">Cobalamin-5'-phosphate synthase</fullName>
    </alternativeName>
</protein>
<keyword evidence="13 19" id="KW-0472">Membrane</keyword>
<comment type="pathway">
    <text evidence="3 19">Cofactor biosynthesis; adenosylcobalamin biosynthesis; adenosylcobalamin from cob(II)yrinate a,c-diamide: step 7/7.</text>
</comment>
<feature type="transmembrane region" description="Helical" evidence="19">
    <location>
        <begin position="117"/>
        <end position="140"/>
    </location>
</feature>
<evidence type="ECO:0000256" key="11">
    <source>
        <dbReference type="ARBA" id="ARBA00022842"/>
    </source>
</evidence>
<evidence type="ECO:0000256" key="14">
    <source>
        <dbReference type="ARBA" id="ARBA00025228"/>
    </source>
</evidence>
<evidence type="ECO:0000256" key="17">
    <source>
        <dbReference type="ARBA" id="ARBA00048623"/>
    </source>
</evidence>
<keyword evidence="7 19" id="KW-1003">Cell membrane</keyword>
<dbReference type="Pfam" id="PF02654">
    <property type="entry name" value="CobS"/>
    <property type="match status" value="1"/>
</dbReference>
<evidence type="ECO:0000256" key="13">
    <source>
        <dbReference type="ARBA" id="ARBA00023136"/>
    </source>
</evidence>
<evidence type="ECO:0000256" key="8">
    <source>
        <dbReference type="ARBA" id="ARBA00022573"/>
    </source>
</evidence>
<comment type="similarity">
    <text evidence="4 19">Belongs to the CobS family.</text>
</comment>
<evidence type="ECO:0000256" key="12">
    <source>
        <dbReference type="ARBA" id="ARBA00022989"/>
    </source>
</evidence>
<evidence type="ECO:0000256" key="1">
    <source>
        <dbReference type="ARBA" id="ARBA00001946"/>
    </source>
</evidence>
<evidence type="ECO:0000256" key="3">
    <source>
        <dbReference type="ARBA" id="ARBA00004663"/>
    </source>
</evidence>
<evidence type="ECO:0000313" key="20">
    <source>
        <dbReference type="EMBL" id="SFS14793.1"/>
    </source>
</evidence>
<evidence type="ECO:0000256" key="16">
    <source>
        <dbReference type="ARBA" id="ARBA00032853"/>
    </source>
</evidence>
<evidence type="ECO:0000256" key="6">
    <source>
        <dbReference type="ARBA" id="ARBA00015850"/>
    </source>
</evidence>
<gene>
    <name evidence="19" type="primary">cobS</name>
    <name evidence="20" type="ORF">SAMN05444714_1755</name>
</gene>
<sequence length="253" mass="26236">MIEDDKRLIDRVDLPAAIGLLTRLPVVIDGDRAMARGAASAWAYPLVGVIIGTVVAGIAGIFMWLGVPPSITAALALAGGIVVTGAMHEDGLADSADGLWGGWDKARRLEIMKDSRIGVYGVVALGLSLLIRWSALVAIIGTGNTWIALIATGALSRSAIVGAMTLLPHARRDGLSKNVGRPSQQTFWVSAGLGAFFALITGFLGLIFLAALITVICVMIAKAKINGQTGDILGATQQIAEMSILIAIVVSVT</sequence>
<evidence type="ECO:0000256" key="5">
    <source>
        <dbReference type="ARBA" id="ARBA00013200"/>
    </source>
</evidence>
<feature type="transmembrane region" description="Helical" evidence="19">
    <location>
        <begin position="42"/>
        <end position="65"/>
    </location>
</feature>
<evidence type="ECO:0000256" key="18">
    <source>
        <dbReference type="ARBA" id="ARBA00049504"/>
    </source>
</evidence>
<evidence type="ECO:0000256" key="9">
    <source>
        <dbReference type="ARBA" id="ARBA00022679"/>
    </source>
</evidence>
<dbReference type="PANTHER" id="PTHR34148:SF1">
    <property type="entry name" value="ADENOSYLCOBINAMIDE-GDP RIBAZOLETRANSFERASE"/>
    <property type="match status" value="1"/>
</dbReference>
<dbReference type="GO" id="GO:0008818">
    <property type="term" value="F:cobalamin 5'-phosphate synthase activity"/>
    <property type="evidence" value="ECO:0007669"/>
    <property type="project" value="UniProtKB-UniRule"/>
</dbReference>
<evidence type="ECO:0000256" key="2">
    <source>
        <dbReference type="ARBA" id="ARBA00004651"/>
    </source>
</evidence>
<dbReference type="STRING" id="1123755.SAMN05444714_1755"/>
<dbReference type="Proteomes" id="UP000198926">
    <property type="component" value="Unassembled WGS sequence"/>
</dbReference>
<organism evidence="20 21">
    <name type="scientific">Yoonia litorea</name>
    <dbReference type="NCBI Taxonomy" id="1123755"/>
    <lineage>
        <taxon>Bacteria</taxon>
        <taxon>Pseudomonadati</taxon>
        <taxon>Pseudomonadota</taxon>
        <taxon>Alphaproteobacteria</taxon>
        <taxon>Rhodobacterales</taxon>
        <taxon>Paracoccaceae</taxon>
        <taxon>Yoonia</taxon>
    </lineage>
</organism>
<dbReference type="AlphaFoldDB" id="A0A1I6MGK3"/>
<keyword evidence="10 19" id="KW-0812">Transmembrane</keyword>
<comment type="catalytic activity">
    <reaction evidence="17 19">
        <text>alpha-ribazole + adenosylcob(III)inamide-GDP = adenosylcob(III)alamin + GMP + H(+)</text>
        <dbReference type="Rhea" id="RHEA:16049"/>
        <dbReference type="ChEBI" id="CHEBI:10329"/>
        <dbReference type="ChEBI" id="CHEBI:15378"/>
        <dbReference type="ChEBI" id="CHEBI:18408"/>
        <dbReference type="ChEBI" id="CHEBI:58115"/>
        <dbReference type="ChEBI" id="CHEBI:60487"/>
        <dbReference type="EC" id="2.7.8.26"/>
    </reaction>
</comment>
<evidence type="ECO:0000256" key="15">
    <source>
        <dbReference type="ARBA" id="ARBA00032605"/>
    </source>
</evidence>
<dbReference type="GO" id="GO:0005886">
    <property type="term" value="C:plasma membrane"/>
    <property type="evidence" value="ECO:0007669"/>
    <property type="project" value="UniProtKB-SubCell"/>
</dbReference>
<dbReference type="EC" id="2.7.8.26" evidence="5 19"/>
<dbReference type="GO" id="GO:0051073">
    <property type="term" value="F:adenosylcobinamide-GDP ribazoletransferase activity"/>
    <property type="evidence" value="ECO:0007669"/>
    <property type="project" value="UniProtKB-UniRule"/>
</dbReference>
<dbReference type="UniPathway" id="UPA00148">
    <property type="reaction ID" value="UER00238"/>
</dbReference>
<dbReference type="HAMAP" id="MF_00719">
    <property type="entry name" value="CobS"/>
    <property type="match status" value="1"/>
</dbReference>
<feature type="transmembrane region" description="Helical" evidence="19">
    <location>
        <begin position="146"/>
        <end position="167"/>
    </location>
</feature>
<proteinExistence type="inferred from homology"/>
<dbReference type="EMBL" id="FOZM01000001">
    <property type="protein sequence ID" value="SFS14793.1"/>
    <property type="molecule type" value="Genomic_DNA"/>
</dbReference>
<dbReference type="PANTHER" id="PTHR34148">
    <property type="entry name" value="ADENOSYLCOBINAMIDE-GDP RIBAZOLETRANSFERASE"/>
    <property type="match status" value="1"/>
</dbReference>
<feature type="transmembrane region" description="Helical" evidence="19">
    <location>
        <begin position="188"/>
        <end position="221"/>
    </location>
</feature>
<evidence type="ECO:0000256" key="19">
    <source>
        <dbReference type="HAMAP-Rule" id="MF_00719"/>
    </source>
</evidence>
<evidence type="ECO:0000256" key="10">
    <source>
        <dbReference type="ARBA" id="ARBA00022692"/>
    </source>
</evidence>
<evidence type="ECO:0000313" key="21">
    <source>
        <dbReference type="Proteomes" id="UP000198926"/>
    </source>
</evidence>
<keyword evidence="8 19" id="KW-0169">Cobalamin biosynthesis</keyword>
<comment type="cofactor">
    <cofactor evidence="1 19">
        <name>Mg(2+)</name>
        <dbReference type="ChEBI" id="CHEBI:18420"/>
    </cofactor>
</comment>
<dbReference type="GO" id="GO:0009236">
    <property type="term" value="P:cobalamin biosynthetic process"/>
    <property type="evidence" value="ECO:0007669"/>
    <property type="project" value="UniProtKB-UniRule"/>
</dbReference>
<reference evidence="20 21" key="1">
    <citation type="submission" date="2016-10" db="EMBL/GenBank/DDBJ databases">
        <authorList>
            <person name="de Groot N.N."/>
        </authorList>
    </citation>
    <scope>NUCLEOTIDE SEQUENCE [LARGE SCALE GENOMIC DNA]</scope>
    <source>
        <strain evidence="20 21">DSM 29433</strain>
    </source>
</reference>
<comment type="catalytic activity">
    <reaction evidence="18 19">
        <text>alpha-ribazole 5'-phosphate + adenosylcob(III)inamide-GDP = adenosylcob(III)alamin 5'-phosphate + GMP + H(+)</text>
        <dbReference type="Rhea" id="RHEA:23560"/>
        <dbReference type="ChEBI" id="CHEBI:15378"/>
        <dbReference type="ChEBI" id="CHEBI:57918"/>
        <dbReference type="ChEBI" id="CHEBI:58115"/>
        <dbReference type="ChEBI" id="CHEBI:60487"/>
        <dbReference type="ChEBI" id="CHEBI:60493"/>
        <dbReference type="EC" id="2.7.8.26"/>
    </reaction>
</comment>
<keyword evidence="9 19" id="KW-0808">Transferase</keyword>
<accession>A0A1I6MGK3</accession>
<keyword evidence="21" id="KW-1185">Reference proteome</keyword>
<keyword evidence="11 19" id="KW-0460">Magnesium</keyword>